<evidence type="ECO:0000313" key="1">
    <source>
        <dbReference type="EMBL" id="KZX17514.1"/>
    </source>
</evidence>
<dbReference type="PANTHER" id="PTHR37954:SF3">
    <property type="entry name" value="DUF169 DOMAIN-CONTAINING PROTEIN"/>
    <property type="match status" value="1"/>
</dbReference>
<sequence length="232" mass="25700">MNKNDEINNLKMNYHFSEELKRNLDLKSHPVAIKFILHKKDIPKNIKKINQKIRHCEMVQNASQGDEFYSTCNEQLCKGGSAALGLEKPPKNVTTGEFYHDLGRFKSVGSAKRTMDEIPKMDLNSYAILYSPLEKADFTPDIIVIIANPKQIMLSSQAIVYNLGGKLESSFAGIQSVCADAVAGPFINKTPNVTLGCNGSRKFGKIKDEELVMGLNGENIDSIITALNSMES</sequence>
<keyword evidence="2" id="KW-1185">Reference proteome</keyword>
<dbReference type="STRING" id="47311.MBCUT_01890"/>
<protein>
    <recommendedName>
        <fullName evidence="3">DUF169 domain-containing protein</fullName>
    </recommendedName>
</protein>
<evidence type="ECO:0000313" key="2">
    <source>
        <dbReference type="Proteomes" id="UP000077275"/>
    </source>
</evidence>
<dbReference type="AlphaFoldDB" id="A0A166FBZ0"/>
<organism evidence="1 2">
    <name type="scientific">Methanobrevibacter cuticularis</name>
    <dbReference type="NCBI Taxonomy" id="47311"/>
    <lineage>
        <taxon>Archaea</taxon>
        <taxon>Methanobacteriati</taxon>
        <taxon>Methanobacteriota</taxon>
        <taxon>Methanomada group</taxon>
        <taxon>Methanobacteria</taxon>
        <taxon>Methanobacteriales</taxon>
        <taxon>Methanobacteriaceae</taxon>
        <taxon>Methanobrevibacter</taxon>
    </lineage>
</organism>
<dbReference type="InterPro" id="IPR003748">
    <property type="entry name" value="DUF169"/>
</dbReference>
<evidence type="ECO:0008006" key="3">
    <source>
        <dbReference type="Google" id="ProtNLM"/>
    </source>
</evidence>
<gene>
    <name evidence="1" type="ORF">MBCUT_01890</name>
</gene>
<dbReference type="PANTHER" id="PTHR37954">
    <property type="entry name" value="BLL4979 PROTEIN"/>
    <property type="match status" value="1"/>
</dbReference>
<dbReference type="RefSeq" id="WP_067257616.1">
    <property type="nucleotide sequence ID" value="NZ_LWMW01000033.1"/>
</dbReference>
<dbReference type="Proteomes" id="UP000077275">
    <property type="component" value="Unassembled WGS sequence"/>
</dbReference>
<name>A0A166FBZ0_9EURY</name>
<dbReference type="PATRIC" id="fig|47311.3.peg.206"/>
<reference evidence="1 2" key="1">
    <citation type="submission" date="2016-04" db="EMBL/GenBank/DDBJ databases">
        <title>Genome sequence of Methanobrevibacter cuticularis DSM 11139.</title>
        <authorList>
            <person name="Poehlein A."/>
            <person name="Seedorf H."/>
            <person name="Daniel R."/>
        </authorList>
    </citation>
    <scope>NUCLEOTIDE SEQUENCE [LARGE SCALE GENOMIC DNA]</scope>
    <source>
        <strain evidence="1 2">DSM 11139</strain>
    </source>
</reference>
<dbReference type="Pfam" id="PF02596">
    <property type="entry name" value="DUF169"/>
    <property type="match status" value="1"/>
</dbReference>
<dbReference type="EMBL" id="LWMW01000033">
    <property type="protein sequence ID" value="KZX17514.1"/>
    <property type="molecule type" value="Genomic_DNA"/>
</dbReference>
<proteinExistence type="predicted"/>
<accession>A0A166FBZ0</accession>
<comment type="caution">
    <text evidence="1">The sequence shown here is derived from an EMBL/GenBank/DDBJ whole genome shotgun (WGS) entry which is preliminary data.</text>
</comment>
<dbReference type="OrthoDB" id="89232at2157"/>